<feature type="transmembrane region" description="Helical" evidence="1">
    <location>
        <begin position="286"/>
        <end position="305"/>
    </location>
</feature>
<reference evidence="2 3" key="1">
    <citation type="submission" date="2014-06" db="EMBL/GenBank/DDBJ databases">
        <authorList>
            <person name="Swart Estienne"/>
        </authorList>
    </citation>
    <scope>NUCLEOTIDE SEQUENCE [LARGE SCALE GENOMIC DNA]</scope>
    <source>
        <strain evidence="2 3">130c</strain>
    </source>
</reference>
<dbReference type="Proteomes" id="UP000039865">
    <property type="component" value="Unassembled WGS sequence"/>
</dbReference>
<evidence type="ECO:0000313" key="2">
    <source>
        <dbReference type="EMBL" id="CDW77466.1"/>
    </source>
</evidence>
<feature type="transmembrane region" description="Helical" evidence="1">
    <location>
        <begin position="64"/>
        <end position="83"/>
    </location>
</feature>
<dbReference type="EMBL" id="CCKQ01006178">
    <property type="protein sequence ID" value="CDW77466.1"/>
    <property type="molecule type" value="Genomic_DNA"/>
</dbReference>
<protein>
    <recommendedName>
        <fullName evidence="4">Transmembrane protein</fullName>
    </recommendedName>
</protein>
<dbReference type="InParanoid" id="A0A078A6G5"/>
<keyword evidence="1" id="KW-0472">Membrane</keyword>
<dbReference type="AlphaFoldDB" id="A0A078A6G5"/>
<feature type="transmembrane region" description="Helical" evidence="1">
    <location>
        <begin position="114"/>
        <end position="135"/>
    </location>
</feature>
<evidence type="ECO:0000256" key="1">
    <source>
        <dbReference type="SAM" id="Phobius"/>
    </source>
</evidence>
<feature type="transmembrane region" description="Helical" evidence="1">
    <location>
        <begin position="155"/>
        <end position="174"/>
    </location>
</feature>
<proteinExistence type="predicted"/>
<name>A0A078A6G5_STYLE</name>
<feature type="transmembrane region" description="Helical" evidence="1">
    <location>
        <begin position="186"/>
        <end position="204"/>
    </location>
</feature>
<organism evidence="2 3">
    <name type="scientific">Stylonychia lemnae</name>
    <name type="common">Ciliate</name>
    <dbReference type="NCBI Taxonomy" id="5949"/>
    <lineage>
        <taxon>Eukaryota</taxon>
        <taxon>Sar</taxon>
        <taxon>Alveolata</taxon>
        <taxon>Ciliophora</taxon>
        <taxon>Intramacronucleata</taxon>
        <taxon>Spirotrichea</taxon>
        <taxon>Stichotrichia</taxon>
        <taxon>Sporadotrichida</taxon>
        <taxon>Oxytrichidae</taxon>
        <taxon>Stylonychinae</taxon>
        <taxon>Stylonychia</taxon>
    </lineage>
</organism>
<keyword evidence="1" id="KW-0812">Transmembrane</keyword>
<sequence length="356" mass="41603">MRSKKQKSKLDILLWDNKEEYYNNLGYSVYISFAKLQIARLIMIVNLLFTWGGCVYINMRKSFLYLNFWALSFTCLAFIFLFLSSGRQKVERILTEEGKIIPKKERSELWKIGLFFYTMAWPLVFASNLLFFTWVQEEQVCQTYIDFGFDMWRSMVLASTVSVPLIFLLIDFCFNKLVMSYRQIIVNYIFICVYMLIATIGSFIQDKPIYGDKMSFFNHSPYDWDKIQNNVTQQHQDSKQAMALFSRCKNETFKMWTDHEVSVNQTNPGISINSIVIQPDKAKTSISVGIIFLSITVAHFLIAYISNWKADKAQIEPAVRAISVEELNSKSNRDTLSLIMDEPTARKFLKDKQAYQ</sequence>
<evidence type="ECO:0000313" key="3">
    <source>
        <dbReference type="Proteomes" id="UP000039865"/>
    </source>
</evidence>
<gene>
    <name evidence="2" type="primary">Contig11284.g12060</name>
    <name evidence="2" type="ORF">STYLEM_6427</name>
</gene>
<accession>A0A078A6G5</accession>
<keyword evidence="3" id="KW-1185">Reference proteome</keyword>
<keyword evidence="1" id="KW-1133">Transmembrane helix</keyword>
<feature type="transmembrane region" description="Helical" evidence="1">
    <location>
        <begin position="38"/>
        <end position="58"/>
    </location>
</feature>
<evidence type="ECO:0008006" key="4">
    <source>
        <dbReference type="Google" id="ProtNLM"/>
    </source>
</evidence>